<protein>
    <submittedName>
        <fullName evidence="5">LacI family DNA-binding transcriptional regulator</fullName>
    </submittedName>
</protein>
<dbReference type="InterPro" id="IPR000843">
    <property type="entry name" value="HTH_LacI"/>
</dbReference>
<keyword evidence="2 5" id="KW-0238">DNA-binding</keyword>
<dbReference type="InterPro" id="IPR046335">
    <property type="entry name" value="LacI/GalR-like_sensor"/>
</dbReference>
<evidence type="ECO:0000259" key="4">
    <source>
        <dbReference type="PROSITE" id="PS50932"/>
    </source>
</evidence>
<dbReference type="PANTHER" id="PTHR30146">
    <property type="entry name" value="LACI-RELATED TRANSCRIPTIONAL REPRESSOR"/>
    <property type="match status" value="1"/>
</dbReference>
<gene>
    <name evidence="5" type="ORF">QJS35_01840</name>
</gene>
<comment type="caution">
    <text evidence="5">The sequence shown here is derived from an EMBL/GenBank/DDBJ whole genome shotgun (WGS) entry which is preliminary data.</text>
</comment>
<dbReference type="CDD" id="cd06267">
    <property type="entry name" value="PBP1_LacI_sugar_binding-like"/>
    <property type="match status" value="1"/>
</dbReference>
<keyword evidence="6" id="KW-1185">Reference proteome</keyword>
<keyword evidence="1" id="KW-0805">Transcription regulation</keyword>
<accession>A0ABV1KM09</accession>
<keyword evidence="3" id="KW-0804">Transcription</keyword>
<dbReference type="PROSITE" id="PS00356">
    <property type="entry name" value="HTH_LACI_1"/>
    <property type="match status" value="1"/>
</dbReference>
<dbReference type="Pfam" id="PF00356">
    <property type="entry name" value="LacI"/>
    <property type="match status" value="1"/>
</dbReference>
<organism evidence="5 6">
    <name type="scientific">Cohnella silvisoli</name>
    <dbReference type="NCBI Taxonomy" id="2873699"/>
    <lineage>
        <taxon>Bacteria</taxon>
        <taxon>Bacillati</taxon>
        <taxon>Bacillota</taxon>
        <taxon>Bacilli</taxon>
        <taxon>Bacillales</taxon>
        <taxon>Paenibacillaceae</taxon>
        <taxon>Cohnella</taxon>
    </lineage>
</organism>
<dbReference type="CDD" id="cd01392">
    <property type="entry name" value="HTH_LacI"/>
    <property type="match status" value="1"/>
</dbReference>
<name>A0ABV1KM09_9BACL</name>
<evidence type="ECO:0000313" key="5">
    <source>
        <dbReference type="EMBL" id="MEQ4481130.1"/>
    </source>
</evidence>
<dbReference type="EMBL" id="JASKHM010000001">
    <property type="protein sequence ID" value="MEQ4481130.1"/>
    <property type="molecule type" value="Genomic_DNA"/>
</dbReference>
<dbReference type="InterPro" id="IPR010982">
    <property type="entry name" value="Lambda_DNA-bd_dom_sf"/>
</dbReference>
<dbReference type="SMART" id="SM00354">
    <property type="entry name" value="HTH_LACI"/>
    <property type="match status" value="1"/>
</dbReference>
<evidence type="ECO:0000256" key="1">
    <source>
        <dbReference type="ARBA" id="ARBA00023015"/>
    </source>
</evidence>
<evidence type="ECO:0000256" key="2">
    <source>
        <dbReference type="ARBA" id="ARBA00023125"/>
    </source>
</evidence>
<dbReference type="SUPFAM" id="SSF47413">
    <property type="entry name" value="lambda repressor-like DNA-binding domains"/>
    <property type="match status" value="1"/>
</dbReference>
<evidence type="ECO:0000313" key="6">
    <source>
        <dbReference type="Proteomes" id="UP001493487"/>
    </source>
</evidence>
<dbReference type="PANTHER" id="PTHR30146:SF109">
    <property type="entry name" value="HTH-TYPE TRANSCRIPTIONAL REGULATOR GALS"/>
    <property type="match status" value="1"/>
</dbReference>
<dbReference type="Gene3D" id="3.40.50.2300">
    <property type="match status" value="2"/>
</dbReference>
<dbReference type="GO" id="GO:0003677">
    <property type="term" value="F:DNA binding"/>
    <property type="evidence" value="ECO:0007669"/>
    <property type="project" value="UniProtKB-KW"/>
</dbReference>
<reference evidence="5 6" key="1">
    <citation type="journal article" date="2023" name="Genome Announc.">
        <title>Pan-Genome Analyses of the Genus Cohnella and Proposal of the Novel Species Cohnella silvisoli sp. nov., Isolated from Forest Soil.</title>
        <authorList>
            <person name="Wang C."/>
            <person name="Mao L."/>
            <person name="Bao G."/>
            <person name="Zhu H."/>
        </authorList>
    </citation>
    <scope>NUCLEOTIDE SEQUENCE [LARGE SCALE GENOMIC DNA]</scope>
    <source>
        <strain evidence="5 6">NL03-T5-1</strain>
    </source>
</reference>
<dbReference type="RefSeq" id="WP_232182354.1">
    <property type="nucleotide sequence ID" value="NZ_JAIOAP010000001.1"/>
</dbReference>
<dbReference type="PROSITE" id="PS50932">
    <property type="entry name" value="HTH_LACI_2"/>
    <property type="match status" value="1"/>
</dbReference>
<proteinExistence type="predicted"/>
<dbReference type="Proteomes" id="UP001493487">
    <property type="component" value="Unassembled WGS sequence"/>
</dbReference>
<dbReference type="InterPro" id="IPR028082">
    <property type="entry name" value="Peripla_BP_I"/>
</dbReference>
<evidence type="ECO:0000256" key="3">
    <source>
        <dbReference type="ARBA" id="ARBA00023163"/>
    </source>
</evidence>
<dbReference type="SUPFAM" id="SSF53822">
    <property type="entry name" value="Periplasmic binding protein-like I"/>
    <property type="match status" value="1"/>
</dbReference>
<sequence length="347" mass="38647">MKTLKDVAQRAGVSTGSVSKVLNGHPSVSEVLKSKVDKAIAELNYRPNMVARSLRTKTTNTVAVMVPTSNDPYFVEFFRGVSLALRDIQCVPMLYSMEFNTDIPVNVIHEVLMRGVDGLIVSTYGWEQDIIDELFRISERLPVVSFKRSFPGTSVHSVNIDDQAGMNKAVQHLIKNGHRRIGFLAAGLDLKTGQDRLNGYRTALEASGIEFDDNLVVDCESFQIEAGYNKVQQLLKRYPRPTAIVGANDALAIGAMKYLESRNLRIPEEIAVMGYDDEPLSTLVTPKLSSVAVPVYEMTRRAVQMIDKALKGELHQAVNEMFPTEVIVRDSTDFSAHAEFEFGRFSR</sequence>
<dbReference type="Pfam" id="PF13377">
    <property type="entry name" value="Peripla_BP_3"/>
    <property type="match status" value="1"/>
</dbReference>
<dbReference type="Gene3D" id="1.10.260.40">
    <property type="entry name" value="lambda repressor-like DNA-binding domains"/>
    <property type="match status" value="1"/>
</dbReference>
<feature type="domain" description="HTH lacI-type" evidence="4">
    <location>
        <begin position="2"/>
        <end position="56"/>
    </location>
</feature>
<dbReference type="PRINTS" id="PR00036">
    <property type="entry name" value="HTHLACI"/>
</dbReference>